<reference evidence="14" key="1">
    <citation type="submission" date="2018-01" db="EMBL/GenBank/DDBJ databases">
        <authorList>
            <person name="Alioto T."/>
            <person name="Alioto T."/>
        </authorList>
    </citation>
    <scope>NUCLEOTIDE SEQUENCE [LARGE SCALE GENOMIC DNA]</scope>
</reference>
<name>A0A3B0J752_DROGU</name>
<dbReference type="InterPro" id="IPR006578">
    <property type="entry name" value="MADF-dom"/>
</dbReference>
<feature type="compositionally biased region" description="Polar residues" evidence="8">
    <location>
        <begin position="49"/>
        <end position="76"/>
    </location>
</feature>
<gene>
    <name evidence="13" type="ORF">DGUA_6G003560</name>
</gene>
<feature type="domain" description="ELM2" evidence="11">
    <location>
        <begin position="283"/>
        <end position="411"/>
    </location>
</feature>
<dbReference type="GO" id="GO:0003677">
    <property type="term" value="F:DNA binding"/>
    <property type="evidence" value="ECO:0007669"/>
    <property type="project" value="UniProtKB-KW"/>
</dbReference>
<dbReference type="AlphaFoldDB" id="A0A3B0J752"/>
<keyword evidence="14" id="KW-1185">Reference proteome</keyword>
<dbReference type="SUPFAM" id="SSF46689">
    <property type="entry name" value="Homeodomain-like"/>
    <property type="match status" value="1"/>
</dbReference>
<dbReference type="InterPro" id="IPR017884">
    <property type="entry name" value="SANT_dom"/>
</dbReference>
<dbReference type="GO" id="GO:0008270">
    <property type="term" value="F:zinc ion binding"/>
    <property type="evidence" value="ECO:0007669"/>
    <property type="project" value="UniProtKB-KW"/>
</dbReference>
<dbReference type="InterPro" id="IPR000949">
    <property type="entry name" value="ELM2_dom"/>
</dbReference>
<dbReference type="Pfam" id="PF10545">
    <property type="entry name" value="MADF_DNA_bdg"/>
    <property type="match status" value="1"/>
</dbReference>
<evidence type="ECO:0000256" key="3">
    <source>
        <dbReference type="ARBA" id="ARBA00022771"/>
    </source>
</evidence>
<keyword evidence="2" id="KW-0479">Metal-binding</keyword>
<dbReference type="GO" id="GO:0000122">
    <property type="term" value="P:negative regulation of transcription by RNA polymerase II"/>
    <property type="evidence" value="ECO:0007669"/>
    <property type="project" value="TreeGrafter"/>
</dbReference>
<accession>A0A3B0J752</accession>
<evidence type="ECO:0000256" key="8">
    <source>
        <dbReference type="SAM" id="MobiDB-lite"/>
    </source>
</evidence>
<feature type="compositionally biased region" description="Low complexity" evidence="8">
    <location>
        <begin position="12"/>
        <end position="23"/>
    </location>
</feature>
<feature type="region of interest" description="Disordered" evidence="8">
    <location>
        <begin position="180"/>
        <end position="247"/>
    </location>
</feature>
<evidence type="ECO:0000259" key="10">
    <source>
        <dbReference type="PROSITE" id="PS51031"/>
    </source>
</evidence>
<dbReference type="PANTHER" id="PTHR10865:SF28">
    <property type="entry name" value="ELM2 DOMAIN-CONTAINING PROTEIN"/>
    <property type="match status" value="1"/>
</dbReference>
<feature type="region of interest" description="Disordered" evidence="8">
    <location>
        <begin position="847"/>
        <end position="868"/>
    </location>
</feature>
<feature type="compositionally biased region" description="Polar residues" evidence="8">
    <location>
        <begin position="981"/>
        <end position="995"/>
    </location>
</feature>
<evidence type="ECO:0000256" key="4">
    <source>
        <dbReference type="ARBA" id="ARBA00022833"/>
    </source>
</evidence>
<dbReference type="GO" id="GO:0003714">
    <property type="term" value="F:transcription corepressor activity"/>
    <property type="evidence" value="ECO:0007669"/>
    <property type="project" value="TreeGrafter"/>
</dbReference>
<dbReference type="OrthoDB" id="5916873at2759"/>
<dbReference type="InterPro" id="IPR009057">
    <property type="entry name" value="Homeodomain-like_sf"/>
</dbReference>
<evidence type="ECO:0000313" key="14">
    <source>
        <dbReference type="Proteomes" id="UP000268350"/>
    </source>
</evidence>
<feature type="compositionally biased region" description="Basic and acidic residues" evidence="8">
    <location>
        <begin position="520"/>
        <end position="529"/>
    </location>
</feature>
<evidence type="ECO:0000313" key="13">
    <source>
        <dbReference type="EMBL" id="SPP75702.1"/>
    </source>
</evidence>
<dbReference type="CDD" id="cd11661">
    <property type="entry name" value="SANT_MTA3_like"/>
    <property type="match status" value="1"/>
</dbReference>
<feature type="domain" description="SANT" evidence="12">
    <location>
        <begin position="416"/>
        <end position="468"/>
    </location>
</feature>
<dbReference type="SMART" id="SM01189">
    <property type="entry name" value="ELM2"/>
    <property type="match status" value="1"/>
</dbReference>
<feature type="compositionally biased region" description="Basic and acidic residues" evidence="8">
    <location>
        <begin position="1"/>
        <end position="11"/>
    </location>
</feature>
<evidence type="ECO:0000256" key="6">
    <source>
        <dbReference type="ARBA" id="ARBA00023242"/>
    </source>
</evidence>
<comment type="subcellular location">
    <subcellularLocation>
        <location evidence="1 7">Nucleus</location>
    </subcellularLocation>
</comment>
<feature type="compositionally biased region" description="Polar residues" evidence="8">
    <location>
        <begin position="509"/>
        <end position="519"/>
    </location>
</feature>
<sequence length="1080" mass="120230">MECGKSTEHSSRSASEASADSGSLLNSDLVMPGRELTLTPTKRERRKSPATSSDNTSTSVQAPMSPTSSLADTTFEPTIDMMVNDFDDEATLNEEEALANLEALNPDDEIATLREESEMPIEELLAKYSMAPSPAASSSKRSSGSRRRRATKRQYQELDTETAHASTSCAVAAQQEKVNDFLDQCQDPGVGPSKENTSPSSQRNKSPMETDEPQAILSPDVTKKPHRSHLLDLYPDESFGESPPIIGPLEELESFTPLQALFEEVEVDDDDEDSDNESDDARKIIMVGTDYQADIPEGLSQYGDILPYENEDLLIWEPSQVSEREVEEYLAKIQETRALPPLEEGAEALASDEQPSALPAPLVPQRVQQAPNAASDGETLAVVKDNEQALHLLVQCGYDFNEALRRKRLNVLPLSDTMSSWSEEECLKFEEGIHKYGKDFYQIRQNQVRTRTMRELVHFYYLWKKSERRDQSFALNDTIDHMDVFLNEAGTTSGIGNGNGNGNGNRNGSCSPHSSNGHSNGEHALDKDTTCSSRKPSSKSYSIMTGGIPQPAGGAAGTISKRTTPAPMTLEDREDKEEEAYQGPLVSICTGGGVQCVLEEVIGFGRVGVDGAEHIGFATASHQCIRQRKLTTVKRSEPLRAAIPAEALHPDNIADASLRQSLLLCARSACALFSVFFGLAFAIASASPESQKARHVNWLDRTRIFQFSVLFLRLSCVRRYSTRRRSMEAAYNNASSSSASPPAFSSSFAFTNTAKLPIETVKRLIAAVSRRPMLWLRNNVSGQKRSDITPIWFEVGQDVNLPGEKEREDNFRKVYIRNNLSNETPSTWRFYNDMRFMEHAVHENIMRQTRSSSKKHPPGHWTENNNIMDEKYDGPAVATEPICELSDSYDSELHQPSFSDISSFFEDRDCLPAQPPESKRIKLEPSPAEEEDDDDFDEDAASENEEERTKRSEAVNTPDPSLFTIEVLDDDEEELEVSSSNVKCKTNDTSINSQRSEPDVKPSLSQSQSQSQSPTSDLPFKYISMDAATNTESSLAELQDDADRMFLLSLMPFLQKLDERRKLRVRQKLQNVLIEELEFG</sequence>
<dbReference type="InterPro" id="IPR040138">
    <property type="entry name" value="MIER/MTA"/>
</dbReference>
<dbReference type="Pfam" id="PF02944">
    <property type="entry name" value="BESS"/>
    <property type="match status" value="1"/>
</dbReference>
<feature type="compositionally biased region" description="Polar residues" evidence="8">
    <location>
        <begin position="194"/>
        <end position="207"/>
    </location>
</feature>
<feature type="compositionally biased region" description="Basic residues" evidence="8">
    <location>
        <begin position="143"/>
        <end position="152"/>
    </location>
</feature>
<dbReference type="PANTHER" id="PTHR10865">
    <property type="entry name" value="METASTASIS-ASSOCIATED PROTEIN AND MESODERM INDUCTION EARLY RESPONSE PROTEIN"/>
    <property type="match status" value="1"/>
</dbReference>
<dbReference type="EMBL" id="OUUW01000001">
    <property type="protein sequence ID" value="SPP75702.1"/>
    <property type="molecule type" value="Genomic_DNA"/>
</dbReference>
<protein>
    <submittedName>
        <fullName evidence="13">Blast:Mesoderm induction early response protein 1</fullName>
    </submittedName>
</protein>
<dbReference type="SMART" id="SM00595">
    <property type="entry name" value="MADF"/>
    <property type="match status" value="1"/>
</dbReference>
<proteinExistence type="predicted"/>
<evidence type="ECO:0000259" key="12">
    <source>
        <dbReference type="PROSITE" id="PS51293"/>
    </source>
</evidence>
<feature type="compositionally biased region" description="Acidic residues" evidence="8">
    <location>
        <begin position="967"/>
        <end position="976"/>
    </location>
</feature>
<dbReference type="InterPro" id="IPR004210">
    <property type="entry name" value="BESS_motif"/>
</dbReference>
<dbReference type="Pfam" id="PF01448">
    <property type="entry name" value="ELM2"/>
    <property type="match status" value="1"/>
</dbReference>
<feature type="compositionally biased region" description="Low complexity" evidence="8">
    <location>
        <begin position="1003"/>
        <end position="1013"/>
    </location>
</feature>
<dbReference type="PROSITE" id="PS51293">
    <property type="entry name" value="SANT"/>
    <property type="match status" value="1"/>
</dbReference>
<keyword evidence="6 7" id="KW-0539">Nucleus</keyword>
<keyword evidence="3" id="KW-0863">Zinc-finger</keyword>
<feature type="region of interest" description="Disordered" evidence="8">
    <location>
        <begin position="115"/>
        <end position="168"/>
    </location>
</feature>
<feature type="compositionally biased region" description="Low complexity" evidence="8">
    <location>
        <begin position="532"/>
        <end position="559"/>
    </location>
</feature>
<evidence type="ECO:0000256" key="5">
    <source>
        <dbReference type="ARBA" id="ARBA00023125"/>
    </source>
</evidence>
<dbReference type="Proteomes" id="UP000268350">
    <property type="component" value="Unassembled WGS sequence"/>
</dbReference>
<dbReference type="SMART" id="SM00717">
    <property type="entry name" value="SANT"/>
    <property type="match status" value="1"/>
</dbReference>
<feature type="compositionally biased region" description="Low complexity" evidence="8">
    <location>
        <begin position="126"/>
        <end position="142"/>
    </location>
</feature>
<feature type="domain" description="MADF" evidence="9">
    <location>
        <begin position="763"/>
        <end position="842"/>
    </location>
</feature>
<feature type="region of interest" description="Disordered" evidence="8">
    <location>
        <begin position="1"/>
        <end position="76"/>
    </location>
</feature>
<evidence type="ECO:0000259" key="9">
    <source>
        <dbReference type="PROSITE" id="PS51029"/>
    </source>
</evidence>
<dbReference type="PROSITE" id="PS51029">
    <property type="entry name" value="MADF"/>
    <property type="match status" value="1"/>
</dbReference>
<feature type="compositionally biased region" description="Gly residues" evidence="8">
    <location>
        <begin position="495"/>
        <end position="505"/>
    </location>
</feature>
<evidence type="ECO:0000256" key="1">
    <source>
        <dbReference type="ARBA" id="ARBA00004123"/>
    </source>
</evidence>
<organism evidence="13 14">
    <name type="scientific">Drosophila guanche</name>
    <name type="common">Fruit fly</name>
    <dbReference type="NCBI Taxonomy" id="7266"/>
    <lineage>
        <taxon>Eukaryota</taxon>
        <taxon>Metazoa</taxon>
        <taxon>Ecdysozoa</taxon>
        <taxon>Arthropoda</taxon>
        <taxon>Hexapoda</taxon>
        <taxon>Insecta</taxon>
        <taxon>Pterygota</taxon>
        <taxon>Neoptera</taxon>
        <taxon>Endopterygota</taxon>
        <taxon>Diptera</taxon>
        <taxon>Brachycera</taxon>
        <taxon>Muscomorpha</taxon>
        <taxon>Ephydroidea</taxon>
        <taxon>Drosophilidae</taxon>
        <taxon>Drosophila</taxon>
        <taxon>Sophophora</taxon>
    </lineage>
</organism>
<evidence type="ECO:0000259" key="11">
    <source>
        <dbReference type="PROSITE" id="PS51156"/>
    </source>
</evidence>
<feature type="region of interest" description="Disordered" evidence="8">
    <location>
        <begin position="908"/>
        <end position="1021"/>
    </location>
</feature>
<dbReference type="STRING" id="7266.A0A3B0J752"/>
<keyword evidence="4" id="KW-0862">Zinc</keyword>
<keyword evidence="5" id="KW-0238">DNA-binding</keyword>
<feature type="region of interest" description="Disordered" evidence="8">
    <location>
        <begin position="495"/>
        <end position="577"/>
    </location>
</feature>
<dbReference type="GO" id="GO:0042826">
    <property type="term" value="F:histone deacetylase binding"/>
    <property type="evidence" value="ECO:0007669"/>
    <property type="project" value="TreeGrafter"/>
</dbReference>
<dbReference type="Gene3D" id="1.10.10.60">
    <property type="entry name" value="Homeodomain-like"/>
    <property type="match status" value="1"/>
</dbReference>
<feature type="compositionally biased region" description="Acidic residues" evidence="8">
    <location>
        <begin position="927"/>
        <end position="946"/>
    </location>
</feature>
<dbReference type="PROSITE" id="PS51031">
    <property type="entry name" value="BESS"/>
    <property type="match status" value="1"/>
</dbReference>
<feature type="domain" description="BESS" evidence="10">
    <location>
        <begin position="1040"/>
        <end position="1079"/>
    </location>
</feature>
<dbReference type="InterPro" id="IPR001005">
    <property type="entry name" value="SANT/Myb"/>
</dbReference>
<dbReference type="PROSITE" id="PS51156">
    <property type="entry name" value="ELM2"/>
    <property type="match status" value="1"/>
</dbReference>
<evidence type="ECO:0000256" key="2">
    <source>
        <dbReference type="ARBA" id="ARBA00022723"/>
    </source>
</evidence>
<dbReference type="FunFam" id="1.10.10.60:FF:000012">
    <property type="entry name" value="Metastasis-associated 1 family, member 3"/>
    <property type="match status" value="1"/>
</dbReference>
<evidence type="ECO:0000256" key="7">
    <source>
        <dbReference type="PROSITE-ProRule" id="PRU00371"/>
    </source>
</evidence>
<dbReference type="GO" id="GO:0005654">
    <property type="term" value="C:nucleoplasm"/>
    <property type="evidence" value="ECO:0007669"/>
    <property type="project" value="TreeGrafter"/>
</dbReference>